<accession>A0A7Z0B5F0</accession>
<name>A0A7Z0B5F0_9BURK</name>
<gene>
    <name evidence="2" type="ORF">GGD40_000139</name>
    <name evidence="1" type="ORF">GGD41_007541</name>
</gene>
<organism evidence="2 3">
    <name type="scientific">Paraburkholderia bryophila</name>
    <dbReference type="NCBI Taxonomy" id="420952"/>
    <lineage>
        <taxon>Bacteria</taxon>
        <taxon>Pseudomonadati</taxon>
        <taxon>Pseudomonadota</taxon>
        <taxon>Betaproteobacteria</taxon>
        <taxon>Burkholderiales</taxon>
        <taxon>Burkholderiaceae</taxon>
        <taxon>Paraburkholderia</taxon>
    </lineage>
</organism>
<dbReference type="Proteomes" id="UP000540929">
    <property type="component" value="Unassembled WGS sequence"/>
</dbReference>
<comment type="caution">
    <text evidence="2">The sequence shown here is derived from an EMBL/GenBank/DDBJ whole genome shotgun (WGS) entry which is preliminary data.</text>
</comment>
<keyword evidence="3" id="KW-1185">Reference proteome</keyword>
<protein>
    <submittedName>
        <fullName evidence="2">Uncharacterized protein</fullName>
    </submittedName>
</protein>
<evidence type="ECO:0000313" key="4">
    <source>
        <dbReference type="Proteomes" id="UP000572540"/>
    </source>
</evidence>
<dbReference type="EMBL" id="JACCAU010000001">
    <property type="protein sequence ID" value="NYH20313.1"/>
    <property type="molecule type" value="Genomic_DNA"/>
</dbReference>
<reference evidence="3 4" key="1">
    <citation type="submission" date="2020-07" db="EMBL/GenBank/DDBJ databases">
        <title>Exploring microbial biodiversity for novel pathways involved in the catabolism of aromatic compounds derived from lignin.</title>
        <authorList>
            <person name="Elkins J."/>
        </authorList>
    </citation>
    <scope>NUCLEOTIDE SEQUENCE [LARGE SCALE GENOMIC DNA]</scope>
    <source>
        <strain evidence="1 4">H2C3B</strain>
        <strain evidence="2 3">H2C3C</strain>
    </source>
</reference>
<dbReference type="AlphaFoldDB" id="A0A7Z0B5F0"/>
<sequence>MTVAAWREGARLLAPAHSAHWAGMTRGGRRRLHASENA</sequence>
<evidence type="ECO:0000313" key="2">
    <source>
        <dbReference type="EMBL" id="NYH20660.1"/>
    </source>
</evidence>
<dbReference type="Proteomes" id="UP000572540">
    <property type="component" value="Unassembled WGS sequence"/>
</dbReference>
<evidence type="ECO:0000313" key="1">
    <source>
        <dbReference type="EMBL" id="NYH20313.1"/>
    </source>
</evidence>
<proteinExistence type="predicted"/>
<dbReference type="EMBL" id="JACCAS010000001">
    <property type="protein sequence ID" value="NYH20660.1"/>
    <property type="molecule type" value="Genomic_DNA"/>
</dbReference>
<evidence type="ECO:0000313" key="3">
    <source>
        <dbReference type="Proteomes" id="UP000540929"/>
    </source>
</evidence>